<dbReference type="PANTHER" id="PTHR46117:SF3">
    <property type="entry name" value="FI24210P1"/>
    <property type="match status" value="1"/>
</dbReference>
<dbReference type="GO" id="GO:0000978">
    <property type="term" value="F:RNA polymerase II cis-regulatory region sequence-specific DNA binding"/>
    <property type="evidence" value="ECO:0007669"/>
    <property type="project" value="TreeGrafter"/>
</dbReference>
<dbReference type="PROSITE" id="PS50888">
    <property type="entry name" value="BHLH"/>
    <property type="match status" value="1"/>
</dbReference>
<keyword evidence="3" id="KW-0804">Transcription</keyword>
<dbReference type="GO" id="GO:0000981">
    <property type="term" value="F:DNA-binding transcription factor activity, RNA polymerase II-specific"/>
    <property type="evidence" value="ECO:0007669"/>
    <property type="project" value="TreeGrafter"/>
</dbReference>
<dbReference type="OrthoDB" id="690068at2759"/>
<comment type="subcellular location">
    <subcellularLocation>
        <location evidence="1">Nucleus</location>
    </subcellularLocation>
</comment>
<evidence type="ECO:0000256" key="5">
    <source>
        <dbReference type="SAM" id="MobiDB-lite"/>
    </source>
</evidence>
<reference evidence="7 8" key="1">
    <citation type="submission" date="2014-04" db="EMBL/GenBank/DDBJ databases">
        <authorList>
            <consortium name="DOE Joint Genome Institute"/>
            <person name="Kuo A."/>
            <person name="Kohler A."/>
            <person name="Nagy L.G."/>
            <person name="Floudas D."/>
            <person name="Copeland A."/>
            <person name="Barry K.W."/>
            <person name="Cichocki N."/>
            <person name="Veneault-Fourrey C."/>
            <person name="LaButti K."/>
            <person name="Lindquist E.A."/>
            <person name="Lipzen A."/>
            <person name="Lundell T."/>
            <person name="Morin E."/>
            <person name="Murat C."/>
            <person name="Sun H."/>
            <person name="Tunlid A."/>
            <person name="Henrissat B."/>
            <person name="Grigoriev I.V."/>
            <person name="Hibbett D.S."/>
            <person name="Martin F."/>
            <person name="Nordberg H.P."/>
            <person name="Cantor M.N."/>
            <person name="Hua S.X."/>
        </authorList>
    </citation>
    <scope>NUCLEOTIDE SEQUENCE [LARGE SCALE GENOMIC DNA]</scope>
    <source>
        <strain evidence="7 8">LaAM-08-1</strain>
    </source>
</reference>
<organism evidence="7 8">
    <name type="scientific">Laccaria amethystina LaAM-08-1</name>
    <dbReference type="NCBI Taxonomy" id="1095629"/>
    <lineage>
        <taxon>Eukaryota</taxon>
        <taxon>Fungi</taxon>
        <taxon>Dikarya</taxon>
        <taxon>Basidiomycota</taxon>
        <taxon>Agaricomycotina</taxon>
        <taxon>Agaricomycetes</taxon>
        <taxon>Agaricomycetidae</taxon>
        <taxon>Agaricales</taxon>
        <taxon>Agaricineae</taxon>
        <taxon>Hydnangiaceae</taxon>
        <taxon>Laccaria</taxon>
    </lineage>
</organism>
<keyword evidence="8" id="KW-1185">Reference proteome</keyword>
<dbReference type="HOGENOM" id="CLU_1161310_0_0_1"/>
<dbReference type="GO" id="GO:0005634">
    <property type="term" value="C:nucleus"/>
    <property type="evidence" value="ECO:0007669"/>
    <property type="project" value="UniProtKB-SubCell"/>
</dbReference>
<evidence type="ECO:0000256" key="4">
    <source>
        <dbReference type="ARBA" id="ARBA00023242"/>
    </source>
</evidence>
<dbReference type="EMBL" id="KN838566">
    <property type="protein sequence ID" value="KIK04826.1"/>
    <property type="molecule type" value="Genomic_DNA"/>
</dbReference>
<name>A0A0C9XIH2_9AGAR</name>
<reference evidence="8" key="2">
    <citation type="submission" date="2015-01" db="EMBL/GenBank/DDBJ databases">
        <title>Evolutionary Origins and Diversification of the Mycorrhizal Mutualists.</title>
        <authorList>
            <consortium name="DOE Joint Genome Institute"/>
            <consortium name="Mycorrhizal Genomics Consortium"/>
            <person name="Kohler A."/>
            <person name="Kuo A."/>
            <person name="Nagy L.G."/>
            <person name="Floudas D."/>
            <person name="Copeland A."/>
            <person name="Barry K.W."/>
            <person name="Cichocki N."/>
            <person name="Veneault-Fourrey C."/>
            <person name="LaButti K."/>
            <person name="Lindquist E.A."/>
            <person name="Lipzen A."/>
            <person name="Lundell T."/>
            <person name="Morin E."/>
            <person name="Murat C."/>
            <person name="Riley R."/>
            <person name="Ohm R."/>
            <person name="Sun H."/>
            <person name="Tunlid A."/>
            <person name="Henrissat B."/>
            <person name="Grigoriev I.V."/>
            <person name="Hibbett D.S."/>
            <person name="Martin F."/>
        </authorList>
    </citation>
    <scope>NUCLEOTIDE SEQUENCE [LARGE SCALE GENOMIC DNA]</scope>
    <source>
        <strain evidence="8">LaAM-08-1</strain>
    </source>
</reference>
<feature type="compositionally biased region" description="Low complexity" evidence="5">
    <location>
        <begin position="137"/>
        <end position="148"/>
    </location>
</feature>
<dbReference type="Pfam" id="PF00010">
    <property type="entry name" value="HLH"/>
    <property type="match status" value="1"/>
</dbReference>
<sequence length="239" mass="24943">MAQAVWVPQGRLGPGGIPGYSPPRLGVHHGHRKPHAIVIPTNRMSSSLRGMAHAGSRLSVSSNGGKGGGGGNGWFMSLERPTPIRTLFINNTPHPTFLISRCASPPPASAPPPPRELALALAAKGIGHASCQLDGASSVRSTSTTASRNKQALLANEKPRRESHNAVERRRRDDIDEKISEPATLIPECMLDVGGPNGNANASSPSAASPGGIISCPTVSWTQTRCSHPGRRSTPSTAC</sequence>
<dbReference type="Proteomes" id="UP000054477">
    <property type="component" value="Unassembled WGS sequence"/>
</dbReference>
<feature type="domain" description="BHLH" evidence="6">
    <location>
        <begin position="159"/>
        <end position="239"/>
    </location>
</feature>
<feature type="region of interest" description="Disordered" evidence="5">
    <location>
        <begin position="137"/>
        <end position="183"/>
    </location>
</feature>
<dbReference type="InterPro" id="IPR051732">
    <property type="entry name" value="USF"/>
</dbReference>
<dbReference type="STRING" id="1095629.A0A0C9XIH2"/>
<accession>A0A0C9XIH2</accession>
<keyword evidence="4" id="KW-0539">Nucleus</keyword>
<evidence type="ECO:0000256" key="1">
    <source>
        <dbReference type="ARBA" id="ARBA00004123"/>
    </source>
</evidence>
<dbReference type="AlphaFoldDB" id="A0A0C9XIH2"/>
<keyword evidence="2" id="KW-0805">Transcription regulation</keyword>
<dbReference type="InterPro" id="IPR036638">
    <property type="entry name" value="HLH_DNA-bd_sf"/>
</dbReference>
<proteinExistence type="predicted"/>
<dbReference type="GO" id="GO:0046983">
    <property type="term" value="F:protein dimerization activity"/>
    <property type="evidence" value="ECO:0007669"/>
    <property type="project" value="InterPro"/>
</dbReference>
<evidence type="ECO:0000259" key="6">
    <source>
        <dbReference type="PROSITE" id="PS50888"/>
    </source>
</evidence>
<dbReference type="InterPro" id="IPR011598">
    <property type="entry name" value="bHLH_dom"/>
</dbReference>
<dbReference type="PANTHER" id="PTHR46117">
    <property type="entry name" value="FI24210P1"/>
    <property type="match status" value="1"/>
</dbReference>
<evidence type="ECO:0000313" key="7">
    <source>
        <dbReference type="EMBL" id="KIK04826.1"/>
    </source>
</evidence>
<evidence type="ECO:0000256" key="2">
    <source>
        <dbReference type="ARBA" id="ARBA00023015"/>
    </source>
</evidence>
<dbReference type="SUPFAM" id="SSF47459">
    <property type="entry name" value="HLH, helix-loop-helix DNA-binding domain"/>
    <property type="match status" value="1"/>
</dbReference>
<protein>
    <recommendedName>
        <fullName evidence="6">BHLH domain-containing protein</fullName>
    </recommendedName>
</protein>
<evidence type="ECO:0000313" key="8">
    <source>
        <dbReference type="Proteomes" id="UP000054477"/>
    </source>
</evidence>
<gene>
    <name evidence="7" type="ORF">K443DRAFT_400166</name>
</gene>
<dbReference type="Gene3D" id="4.10.280.10">
    <property type="entry name" value="Helix-loop-helix DNA-binding domain"/>
    <property type="match status" value="1"/>
</dbReference>
<feature type="compositionally biased region" description="Basic and acidic residues" evidence="5">
    <location>
        <begin position="157"/>
        <end position="180"/>
    </location>
</feature>
<evidence type="ECO:0000256" key="3">
    <source>
        <dbReference type="ARBA" id="ARBA00023163"/>
    </source>
</evidence>